<accession>F2LUS9</accession>
<evidence type="ECO:0000256" key="6">
    <source>
        <dbReference type="ARBA" id="ARBA00022842"/>
    </source>
</evidence>
<dbReference type="PANTHER" id="PTHR11067">
    <property type="entry name" value="INOSINE TRIPHOSPHATE PYROPHOSPHATASE/HAM1 PROTEIN"/>
    <property type="match status" value="1"/>
</dbReference>
<dbReference type="InterPro" id="IPR020922">
    <property type="entry name" value="dITP/XTP_pyrophosphatase"/>
</dbReference>
<feature type="binding site" evidence="10">
    <location>
        <position position="73"/>
    </location>
    <ligand>
        <name>Mg(2+)</name>
        <dbReference type="ChEBI" id="CHEBI:18420"/>
    </ligand>
</feature>
<keyword evidence="13" id="KW-1185">Reference proteome</keyword>
<evidence type="ECO:0000256" key="3">
    <source>
        <dbReference type="ARBA" id="ARBA00022723"/>
    </source>
</evidence>
<dbReference type="GO" id="GO:0017111">
    <property type="term" value="F:ribonucleoside triphosphate phosphatase activity"/>
    <property type="evidence" value="ECO:0007669"/>
    <property type="project" value="InterPro"/>
</dbReference>
<dbReference type="CDD" id="cd00515">
    <property type="entry name" value="HAM1"/>
    <property type="match status" value="1"/>
</dbReference>
<feature type="binding site" evidence="10">
    <location>
        <position position="175"/>
    </location>
    <ligand>
        <name>substrate</name>
    </ligand>
</feature>
<dbReference type="OrthoDB" id="9807456at2"/>
<evidence type="ECO:0000256" key="4">
    <source>
        <dbReference type="ARBA" id="ARBA00022741"/>
    </source>
</evidence>
<comment type="function">
    <text evidence="10">Pyrophosphatase that catalyzes the hydrolysis of nucleoside triphosphates to their monophosphate derivatives, with a high preference for the non-canonical purine nucleotides XTP (xanthosine triphosphate), dITP (deoxyinosine triphosphate) and ITP. Seems to function as a house-cleaning enzyme that removes non-canonical purine nucleotides from the nucleotide pool, thus preventing their incorporation into DNA/RNA and avoiding chromosomal lesions.</text>
</comment>
<dbReference type="HOGENOM" id="CLU_082080_0_2_7"/>
<dbReference type="Pfam" id="PF01725">
    <property type="entry name" value="Ham1p_like"/>
    <property type="match status" value="1"/>
</dbReference>
<comment type="catalytic activity">
    <reaction evidence="9 10">
        <text>XTP + H2O = XMP + diphosphate + H(+)</text>
        <dbReference type="Rhea" id="RHEA:28610"/>
        <dbReference type="ChEBI" id="CHEBI:15377"/>
        <dbReference type="ChEBI" id="CHEBI:15378"/>
        <dbReference type="ChEBI" id="CHEBI:33019"/>
        <dbReference type="ChEBI" id="CHEBI:57464"/>
        <dbReference type="ChEBI" id="CHEBI:61314"/>
        <dbReference type="EC" id="3.6.1.66"/>
    </reaction>
</comment>
<dbReference type="eggNOG" id="COG0127">
    <property type="taxonomic scope" value="Bacteria"/>
</dbReference>
<dbReference type="InParanoid" id="F2LUS9"/>
<evidence type="ECO:0000256" key="7">
    <source>
        <dbReference type="ARBA" id="ARBA00023080"/>
    </source>
</evidence>
<feature type="binding site" evidence="10">
    <location>
        <begin position="13"/>
        <end position="18"/>
    </location>
    <ligand>
        <name>substrate</name>
    </ligand>
</feature>
<evidence type="ECO:0000313" key="12">
    <source>
        <dbReference type="EMBL" id="AEA33534.1"/>
    </source>
</evidence>
<dbReference type="GO" id="GO:0009117">
    <property type="term" value="P:nucleotide metabolic process"/>
    <property type="evidence" value="ECO:0007669"/>
    <property type="project" value="UniProtKB-KW"/>
</dbReference>
<keyword evidence="3 10" id="KW-0479">Metal-binding</keyword>
<dbReference type="Gene3D" id="3.90.950.10">
    <property type="match status" value="1"/>
</dbReference>
<evidence type="ECO:0000256" key="1">
    <source>
        <dbReference type="ARBA" id="ARBA00008023"/>
    </source>
</evidence>
<dbReference type="GO" id="GO:0036220">
    <property type="term" value="F:ITP diphosphatase activity"/>
    <property type="evidence" value="ECO:0007669"/>
    <property type="project" value="UniProtKB-UniRule"/>
</dbReference>
<dbReference type="NCBIfam" id="TIGR00042">
    <property type="entry name" value="RdgB/HAM1 family non-canonical purine NTP pyrophosphatase"/>
    <property type="match status" value="1"/>
</dbReference>
<dbReference type="InterPro" id="IPR029001">
    <property type="entry name" value="ITPase-like_fam"/>
</dbReference>
<dbReference type="GO" id="GO:0009146">
    <property type="term" value="P:purine nucleoside triphosphate catabolic process"/>
    <property type="evidence" value="ECO:0007669"/>
    <property type="project" value="UniProtKB-UniRule"/>
</dbReference>
<dbReference type="GO" id="GO:0046872">
    <property type="term" value="F:metal ion binding"/>
    <property type="evidence" value="ECO:0007669"/>
    <property type="project" value="UniProtKB-KW"/>
</dbReference>
<dbReference type="AlphaFoldDB" id="F2LUS9"/>
<evidence type="ECO:0000256" key="11">
    <source>
        <dbReference type="RuleBase" id="RU003781"/>
    </source>
</evidence>
<comment type="catalytic activity">
    <reaction evidence="10">
        <text>ITP + H2O = IMP + diphosphate + H(+)</text>
        <dbReference type="Rhea" id="RHEA:29399"/>
        <dbReference type="ChEBI" id="CHEBI:15377"/>
        <dbReference type="ChEBI" id="CHEBI:15378"/>
        <dbReference type="ChEBI" id="CHEBI:33019"/>
        <dbReference type="ChEBI" id="CHEBI:58053"/>
        <dbReference type="ChEBI" id="CHEBI:61402"/>
        <dbReference type="EC" id="3.6.1.66"/>
    </reaction>
</comment>
<dbReference type="STRING" id="760142.Hipma_0563"/>
<comment type="subunit">
    <text evidence="2 10">Homodimer.</text>
</comment>
<reference evidence="13" key="2">
    <citation type="submission" date="2011-03" db="EMBL/GenBank/DDBJ databases">
        <title>The complete genome of Hippea maritima DSM 10411.</title>
        <authorList>
            <consortium name="US DOE Joint Genome Institute (JGI-PGF)"/>
            <person name="Lucas S."/>
            <person name="Copeland A."/>
            <person name="Lapidus A."/>
            <person name="Bruce D."/>
            <person name="Goodwin L."/>
            <person name="Pitluck S."/>
            <person name="Peters L."/>
            <person name="Kyrpides N."/>
            <person name="Mavromatis K."/>
            <person name="Pagani I."/>
            <person name="Ivanova N."/>
            <person name="Mikhailova N."/>
            <person name="Lu M."/>
            <person name="Detter J.C."/>
            <person name="Tapia R."/>
            <person name="Han C."/>
            <person name="Land M."/>
            <person name="Hauser L."/>
            <person name="Markowitz V."/>
            <person name="Cheng J.-F."/>
            <person name="Hugenholtz P."/>
            <person name="Woyke T."/>
            <person name="Wu D."/>
            <person name="Spring S."/>
            <person name="Schroeder M."/>
            <person name="Brambilla E."/>
            <person name="Klenk H.-P."/>
            <person name="Eisen J.A."/>
        </authorList>
    </citation>
    <scope>NUCLEOTIDE SEQUENCE [LARGE SCALE GENOMIC DNA]</scope>
    <source>
        <strain evidence="13">ATCC 700847 / DSM 10411 / MH2</strain>
    </source>
</reference>
<keyword evidence="4 10" id="KW-0547">Nucleotide-binding</keyword>
<reference evidence="12 13" key="1">
    <citation type="journal article" date="2011" name="Stand. Genomic Sci.">
        <title>Complete genome sequence of the thermophilic sulfur-reducer Hippea maritima type strain (MH(2)).</title>
        <authorList>
            <person name="Huntemann M."/>
            <person name="Lu M."/>
            <person name="Nolan M."/>
            <person name="Lapidus A."/>
            <person name="Lucas S."/>
            <person name="Hammon N."/>
            <person name="Deshpande S."/>
            <person name="Cheng J.F."/>
            <person name="Tapia R."/>
            <person name="Han C."/>
            <person name="Goodwin L."/>
            <person name="Pitluck S."/>
            <person name="Liolios K."/>
            <person name="Pagani I."/>
            <person name="Ivanova N."/>
            <person name="Ovchinikova G."/>
            <person name="Pati A."/>
            <person name="Chen A."/>
            <person name="Palaniappan K."/>
            <person name="Land M."/>
            <person name="Hauser L."/>
            <person name="Jeffries C.D."/>
            <person name="Detter J.C."/>
            <person name="Brambilla E.M."/>
            <person name="Rohde M."/>
            <person name="Spring S."/>
            <person name="Goker M."/>
            <person name="Woyke T."/>
            <person name="Bristow J."/>
            <person name="Eisen J.A."/>
            <person name="Markowitz V."/>
            <person name="Hugenholtz P."/>
            <person name="Kyrpides N.C."/>
            <person name="Klenk H.P."/>
            <person name="Mavromatis K."/>
        </authorList>
    </citation>
    <scope>NUCLEOTIDE SEQUENCE [LARGE SCALE GENOMIC DNA]</scope>
    <source>
        <strain evidence="13">ATCC 700847 / DSM 10411 / MH2</strain>
    </source>
</reference>
<feature type="binding site" evidence="10">
    <location>
        <position position="44"/>
    </location>
    <ligand>
        <name>Mg(2+)</name>
        <dbReference type="ChEBI" id="CHEBI:18420"/>
    </ligand>
</feature>
<dbReference type="FunCoup" id="F2LUS9">
    <property type="interactions" value="414"/>
</dbReference>
<evidence type="ECO:0000256" key="9">
    <source>
        <dbReference type="ARBA" id="ARBA00052017"/>
    </source>
</evidence>
<dbReference type="Proteomes" id="UP000008139">
    <property type="component" value="Chromosome"/>
</dbReference>
<evidence type="ECO:0000256" key="8">
    <source>
        <dbReference type="ARBA" id="ARBA00051875"/>
    </source>
</evidence>
<dbReference type="FunFam" id="3.90.950.10:FF:000001">
    <property type="entry name" value="dITP/XTP pyrophosphatase"/>
    <property type="match status" value="1"/>
</dbReference>
<dbReference type="HAMAP" id="MF_01405">
    <property type="entry name" value="Non_canon_purine_NTPase"/>
    <property type="match status" value="1"/>
</dbReference>
<dbReference type="EC" id="3.6.1.66" evidence="10"/>
<comment type="cofactor">
    <cofactor evidence="10">
        <name>Mg(2+)</name>
        <dbReference type="ChEBI" id="CHEBI:18420"/>
    </cofactor>
    <text evidence="10">Binds 1 Mg(2+) ion per subunit.</text>
</comment>
<feature type="binding site" evidence="10">
    <location>
        <position position="74"/>
    </location>
    <ligand>
        <name>substrate</name>
    </ligand>
</feature>
<comment type="similarity">
    <text evidence="1 10 11">Belongs to the HAM1 NTPase family.</text>
</comment>
<evidence type="ECO:0000256" key="2">
    <source>
        <dbReference type="ARBA" id="ARBA00011738"/>
    </source>
</evidence>
<gene>
    <name evidence="12" type="ordered locus">Hipma_0563</name>
</gene>
<feature type="binding site" evidence="10">
    <location>
        <begin position="152"/>
        <end position="155"/>
    </location>
    <ligand>
        <name>substrate</name>
    </ligand>
</feature>
<keyword evidence="6 10" id="KW-0460">Magnesium</keyword>
<evidence type="ECO:0000256" key="10">
    <source>
        <dbReference type="HAMAP-Rule" id="MF_01405"/>
    </source>
</evidence>
<keyword evidence="5 10" id="KW-0378">Hydrolase</keyword>
<dbReference type="SUPFAM" id="SSF52972">
    <property type="entry name" value="ITPase-like"/>
    <property type="match status" value="1"/>
</dbReference>
<dbReference type="GO" id="GO:0035870">
    <property type="term" value="F:dITP diphosphatase activity"/>
    <property type="evidence" value="ECO:0007669"/>
    <property type="project" value="UniProtKB-UniRule"/>
</dbReference>
<dbReference type="GO" id="GO:0005829">
    <property type="term" value="C:cytosol"/>
    <property type="evidence" value="ECO:0007669"/>
    <property type="project" value="TreeGrafter"/>
</dbReference>
<proteinExistence type="inferred from homology"/>
<feature type="binding site" evidence="10">
    <location>
        <begin position="180"/>
        <end position="181"/>
    </location>
    <ligand>
        <name>substrate</name>
    </ligand>
</feature>
<name>F2LUS9_HIPMA</name>
<dbReference type="EMBL" id="CP002606">
    <property type="protein sequence ID" value="AEA33534.1"/>
    <property type="molecule type" value="Genomic_DNA"/>
</dbReference>
<keyword evidence="7 10" id="KW-0546">Nucleotide metabolism</keyword>
<dbReference type="KEGG" id="hmr:Hipma_0563"/>
<feature type="active site" description="Proton acceptor" evidence="10">
    <location>
        <position position="73"/>
    </location>
</feature>
<comment type="catalytic activity">
    <reaction evidence="8 10">
        <text>dITP + H2O = dIMP + diphosphate + H(+)</text>
        <dbReference type="Rhea" id="RHEA:28342"/>
        <dbReference type="ChEBI" id="CHEBI:15377"/>
        <dbReference type="ChEBI" id="CHEBI:15378"/>
        <dbReference type="ChEBI" id="CHEBI:33019"/>
        <dbReference type="ChEBI" id="CHEBI:61194"/>
        <dbReference type="ChEBI" id="CHEBI:61382"/>
        <dbReference type="EC" id="3.6.1.66"/>
    </reaction>
</comment>
<evidence type="ECO:0000313" key="13">
    <source>
        <dbReference type="Proteomes" id="UP000008139"/>
    </source>
</evidence>
<sequence length="197" mass="22220">MPLRNSRIIVVATNNKHKLKEIKEILNDFEILPSSAVVDSFNPEESGKTFCENSLIKAKSLAEFTDYPVLADDSGLEVFSLNGEPGVYSSRYSKTGKDEDNLKKLIERLKGKKDRSARFSCCMSLVVDGNVIQREGYVYGRIIDRPIGENGFGYDPVFVPDGYDITFAQMSPKQKNAISHRRRALAMIKEELERIYG</sequence>
<organism evidence="12 13">
    <name type="scientific">Hippea maritima (strain ATCC 700847 / DSM 10411 / MH2)</name>
    <dbReference type="NCBI Taxonomy" id="760142"/>
    <lineage>
        <taxon>Bacteria</taxon>
        <taxon>Pseudomonadati</taxon>
        <taxon>Campylobacterota</taxon>
        <taxon>Desulfurellia</taxon>
        <taxon>Desulfurellales</taxon>
        <taxon>Hippeaceae</taxon>
        <taxon>Hippea</taxon>
    </lineage>
</organism>
<dbReference type="PANTHER" id="PTHR11067:SF9">
    <property type="entry name" value="INOSINE TRIPHOSPHATE PYROPHOSPHATASE"/>
    <property type="match status" value="1"/>
</dbReference>
<dbReference type="RefSeq" id="WP_013681575.1">
    <property type="nucleotide sequence ID" value="NC_015318.1"/>
</dbReference>
<dbReference type="GO" id="GO:0036222">
    <property type="term" value="F:XTP diphosphatase activity"/>
    <property type="evidence" value="ECO:0007669"/>
    <property type="project" value="UniProtKB-UniRule"/>
</dbReference>
<dbReference type="InterPro" id="IPR002637">
    <property type="entry name" value="RdgB/HAM1"/>
</dbReference>
<evidence type="ECO:0000256" key="5">
    <source>
        <dbReference type="ARBA" id="ARBA00022801"/>
    </source>
</evidence>
<dbReference type="GO" id="GO:0000166">
    <property type="term" value="F:nucleotide binding"/>
    <property type="evidence" value="ECO:0007669"/>
    <property type="project" value="UniProtKB-KW"/>
</dbReference>
<protein>
    <recommendedName>
        <fullName evidence="10">dITP/XTP pyrophosphatase</fullName>
        <ecNumber evidence="10">3.6.1.66</ecNumber>
    </recommendedName>
    <alternativeName>
        <fullName evidence="10">Non-canonical purine NTP pyrophosphatase</fullName>
    </alternativeName>
    <alternativeName>
        <fullName evidence="10">Non-standard purine NTP pyrophosphatase</fullName>
    </alternativeName>
    <alternativeName>
        <fullName evidence="10">Nucleoside-triphosphate diphosphatase</fullName>
    </alternativeName>
    <alternativeName>
        <fullName evidence="10">Nucleoside-triphosphate pyrophosphatase</fullName>
        <shortName evidence="10">NTPase</shortName>
    </alternativeName>
</protein>